<dbReference type="EMBL" id="JBHSAT010000023">
    <property type="protein sequence ID" value="MFC3878294.1"/>
    <property type="molecule type" value="Genomic_DNA"/>
</dbReference>
<sequence length="56" mass="6041">MKNKTGLIISIIGVLIILAVVIYQAKTGESALLFIPFGLALNIIGLIIHVKQNKKP</sequence>
<keyword evidence="1" id="KW-0812">Transmembrane</keyword>
<evidence type="ECO:0000313" key="3">
    <source>
        <dbReference type="Proteomes" id="UP001595812"/>
    </source>
</evidence>
<dbReference type="Proteomes" id="UP001595812">
    <property type="component" value="Unassembled WGS sequence"/>
</dbReference>
<feature type="transmembrane region" description="Helical" evidence="1">
    <location>
        <begin position="31"/>
        <end position="50"/>
    </location>
</feature>
<keyword evidence="1" id="KW-1133">Transmembrane helix</keyword>
<organism evidence="2 3">
    <name type="scientific">Winogradskyella maritima</name>
    <dbReference type="NCBI Taxonomy" id="1517766"/>
    <lineage>
        <taxon>Bacteria</taxon>
        <taxon>Pseudomonadati</taxon>
        <taxon>Bacteroidota</taxon>
        <taxon>Flavobacteriia</taxon>
        <taxon>Flavobacteriales</taxon>
        <taxon>Flavobacteriaceae</taxon>
        <taxon>Winogradskyella</taxon>
    </lineage>
</organism>
<protein>
    <submittedName>
        <fullName evidence="2">Uncharacterized protein</fullName>
    </submittedName>
</protein>
<gene>
    <name evidence="2" type="ORF">ACFOSX_13725</name>
</gene>
<keyword evidence="1" id="KW-0472">Membrane</keyword>
<dbReference type="RefSeq" id="WP_386102377.1">
    <property type="nucleotide sequence ID" value="NZ_JBHSAT010000023.1"/>
</dbReference>
<comment type="caution">
    <text evidence="2">The sequence shown here is derived from an EMBL/GenBank/DDBJ whole genome shotgun (WGS) entry which is preliminary data.</text>
</comment>
<accession>A0ABV8ANU7</accession>
<proteinExistence type="predicted"/>
<evidence type="ECO:0000256" key="1">
    <source>
        <dbReference type="SAM" id="Phobius"/>
    </source>
</evidence>
<evidence type="ECO:0000313" key="2">
    <source>
        <dbReference type="EMBL" id="MFC3878294.1"/>
    </source>
</evidence>
<reference evidence="3" key="1">
    <citation type="journal article" date="2019" name="Int. J. Syst. Evol. Microbiol.">
        <title>The Global Catalogue of Microorganisms (GCM) 10K type strain sequencing project: providing services to taxonomists for standard genome sequencing and annotation.</title>
        <authorList>
            <consortium name="The Broad Institute Genomics Platform"/>
            <consortium name="The Broad Institute Genome Sequencing Center for Infectious Disease"/>
            <person name="Wu L."/>
            <person name="Ma J."/>
        </authorList>
    </citation>
    <scope>NUCLEOTIDE SEQUENCE [LARGE SCALE GENOMIC DNA]</scope>
    <source>
        <strain evidence="3">CECT 8979</strain>
    </source>
</reference>
<name>A0ABV8ANU7_9FLAO</name>
<keyword evidence="3" id="KW-1185">Reference proteome</keyword>
<feature type="transmembrane region" description="Helical" evidence="1">
    <location>
        <begin position="7"/>
        <end position="25"/>
    </location>
</feature>